<sequence>MGLLGCSVGYGDVNCEDKDVEGEIADPHDFIMEPVSVYYLAEGQQNRDEQPAGCKKKFCLA</sequence>
<gene>
    <name evidence="1" type="ORF">SDC9_200114</name>
</gene>
<comment type="caution">
    <text evidence="1">The sequence shown here is derived from an EMBL/GenBank/DDBJ whole genome shotgun (WGS) entry which is preliminary data.</text>
</comment>
<reference evidence="1" key="1">
    <citation type="submission" date="2019-08" db="EMBL/GenBank/DDBJ databases">
        <authorList>
            <person name="Kucharzyk K."/>
            <person name="Murdoch R.W."/>
            <person name="Higgins S."/>
            <person name="Loffler F."/>
        </authorList>
    </citation>
    <scope>NUCLEOTIDE SEQUENCE</scope>
</reference>
<name>A0A645INL9_9ZZZZ</name>
<dbReference type="EMBL" id="VSSQ01118580">
    <property type="protein sequence ID" value="MPN52452.1"/>
    <property type="molecule type" value="Genomic_DNA"/>
</dbReference>
<proteinExistence type="predicted"/>
<organism evidence="1">
    <name type="scientific">bioreactor metagenome</name>
    <dbReference type="NCBI Taxonomy" id="1076179"/>
    <lineage>
        <taxon>unclassified sequences</taxon>
        <taxon>metagenomes</taxon>
        <taxon>ecological metagenomes</taxon>
    </lineage>
</organism>
<evidence type="ECO:0000313" key="1">
    <source>
        <dbReference type="EMBL" id="MPN52452.1"/>
    </source>
</evidence>
<protein>
    <submittedName>
        <fullName evidence="1">Uncharacterized protein</fullName>
    </submittedName>
</protein>
<accession>A0A645INL9</accession>
<dbReference type="AlphaFoldDB" id="A0A645INL9"/>